<dbReference type="EMBL" id="DXFX01000099">
    <property type="protein sequence ID" value="HIX08334.1"/>
    <property type="molecule type" value="Genomic_DNA"/>
</dbReference>
<evidence type="ECO:0000256" key="1">
    <source>
        <dbReference type="ARBA" id="ARBA00008164"/>
    </source>
</evidence>
<dbReference type="InterPro" id="IPR001107">
    <property type="entry name" value="Band_7"/>
</dbReference>
<dbReference type="SUPFAM" id="SSF117892">
    <property type="entry name" value="Band 7/SPFH domain"/>
    <property type="match status" value="1"/>
</dbReference>
<dbReference type="SMART" id="SM00244">
    <property type="entry name" value="PHB"/>
    <property type="match status" value="1"/>
</dbReference>
<dbReference type="InterPro" id="IPR036013">
    <property type="entry name" value="Band_7/SPFH_dom_sf"/>
</dbReference>
<dbReference type="CDD" id="cd13438">
    <property type="entry name" value="SPFH_eoslipins_u2"/>
    <property type="match status" value="1"/>
</dbReference>
<reference evidence="3" key="2">
    <citation type="submission" date="2021-04" db="EMBL/GenBank/DDBJ databases">
        <authorList>
            <person name="Gilroy R."/>
        </authorList>
    </citation>
    <scope>NUCLEOTIDE SEQUENCE</scope>
    <source>
        <strain evidence="3">811</strain>
    </source>
</reference>
<evidence type="ECO:0000313" key="3">
    <source>
        <dbReference type="EMBL" id="HIX08334.1"/>
    </source>
</evidence>
<evidence type="ECO:0000313" key="4">
    <source>
        <dbReference type="Proteomes" id="UP000824204"/>
    </source>
</evidence>
<dbReference type="PANTHER" id="PTHR10264:SF83">
    <property type="entry name" value="BLL5629 PROTEIN"/>
    <property type="match status" value="1"/>
</dbReference>
<proteinExistence type="inferred from homology"/>
<evidence type="ECO:0000259" key="2">
    <source>
        <dbReference type="SMART" id="SM00244"/>
    </source>
</evidence>
<dbReference type="GO" id="GO:0005886">
    <property type="term" value="C:plasma membrane"/>
    <property type="evidence" value="ECO:0007669"/>
    <property type="project" value="InterPro"/>
</dbReference>
<protein>
    <submittedName>
        <fullName evidence="3">Slipin family protein</fullName>
    </submittedName>
</protein>
<sequence length="365" mass="41095">MKMIIHENERGLLFVKGKFVKCLGAGTYRVPRRGEIEVVRAAGELLSAHANTDTLLSDPVLYEQTERVTVSPFEAVIRLQDGAFDCVVSAGEHLFWKEGGSFLRFDTSSAEITADVPLAFVEKWAPFLLVRTEVKDGEMGKLYFDNKFVRMLEPGKYLFWANGTQISVKTYCMRPQLVDVGGQEILTRDKVGVRINFTFCYRLTDAERAQDASDIRSLLYTTAQLALRGAAGTYSLDELLEKKDELCTYVQEKLERAAKDLFAEICEAGVKDIILPGEIRDIMNTVLVAEKRAQANVVTRREEVASTRSLLNTARLMEENPTLYKLKELEYIEKICERVGNISLSGGDFVEQLKDVLHLRKGGKT</sequence>
<accession>A0A9D2AFY2</accession>
<reference evidence="3" key="1">
    <citation type="journal article" date="2021" name="PeerJ">
        <title>Extensive microbial diversity within the chicken gut microbiome revealed by metagenomics and culture.</title>
        <authorList>
            <person name="Gilroy R."/>
            <person name="Ravi A."/>
            <person name="Getino M."/>
            <person name="Pursley I."/>
            <person name="Horton D.L."/>
            <person name="Alikhan N.F."/>
            <person name="Baker D."/>
            <person name="Gharbi K."/>
            <person name="Hall N."/>
            <person name="Watson M."/>
            <person name="Adriaenssens E.M."/>
            <person name="Foster-Nyarko E."/>
            <person name="Jarju S."/>
            <person name="Secka A."/>
            <person name="Antonio M."/>
            <person name="Oren A."/>
            <person name="Chaudhuri R.R."/>
            <person name="La Ragione R."/>
            <person name="Hildebrand F."/>
            <person name="Pallen M.J."/>
        </authorList>
    </citation>
    <scope>NUCLEOTIDE SEQUENCE</scope>
    <source>
        <strain evidence="3">811</strain>
    </source>
</reference>
<organism evidence="3 4">
    <name type="scientific">Candidatus Borkfalkia faecipullorum</name>
    <dbReference type="NCBI Taxonomy" id="2838510"/>
    <lineage>
        <taxon>Bacteria</taxon>
        <taxon>Bacillati</taxon>
        <taxon>Bacillota</taxon>
        <taxon>Clostridia</taxon>
        <taxon>Christensenellales</taxon>
        <taxon>Christensenellaceae</taxon>
        <taxon>Candidatus Borkfalkia</taxon>
    </lineage>
</organism>
<name>A0A9D2AFY2_9FIRM</name>
<comment type="similarity">
    <text evidence="1">Belongs to the band 7/mec-2 family.</text>
</comment>
<dbReference type="InterPro" id="IPR043202">
    <property type="entry name" value="Band-7_stomatin-like"/>
</dbReference>
<dbReference type="Gene3D" id="3.30.479.30">
    <property type="entry name" value="Band 7 domain"/>
    <property type="match status" value="1"/>
</dbReference>
<gene>
    <name evidence="3" type="ORF">H9741_07685</name>
</gene>
<dbReference type="PANTHER" id="PTHR10264">
    <property type="entry name" value="BAND 7 PROTEIN-RELATED"/>
    <property type="match status" value="1"/>
</dbReference>
<comment type="caution">
    <text evidence="3">The sequence shown here is derived from an EMBL/GenBank/DDBJ whole genome shotgun (WGS) entry which is preliminary data.</text>
</comment>
<dbReference type="Pfam" id="PF01145">
    <property type="entry name" value="Band_7"/>
    <property type="match status" value="1"/>
</dbReference>
<dbReference type="AlphaFoldDB" id="A0A9D2AFY2"/>
<dbReference type="Proteomes" id="UP000824204">
    <property type="component" value="Unassembled WGS sequence"/>
</dbReference>
<feature type="domain" description="Band 7" evidence="2">
    <location>
        <begin position="129"/>
        <end position="287"/>
    </location>
</feature>